<organism evidence="1">
    <name type="scientific">Arundo donax</name>
    <name type="common">Giant reed</name>
    <name type="synonym">Donax arundinaceus</name>
    <dbReference type="NCBI Taxonomy" id="35708"/>
    <lineage>
        <taxon>Eukaryota</taxon>
        <taxon>Viridiplantae</taxon>
        <taxon>Streptophyta</taxon>
        <taxon>Embryophyta</taxon>
        <taxon>Tracheophyta</taxon>
        <taxon>Spermatophyta</taxon>
        <taxon>Magnoliopsida</taxon>
        <taxon>Liliopsida</taxon>
        <taxon>Poales</taxon>
        <taxon>Poaceae</taxon>
        <taxon>PACMAD clade</taxon>
        <taxon>Arundinoideae</taxon>
        <taxon>Arundineae</taxon>
        <taxon>Arundo</taxon>
    </lineage>
</organism>
<dbReference type="AlphaFoldDB" id="A0A0A9CDI1"/>
<sequence>MRTPRMPRLLPEAGGSGGVDGAVGASVNCCRGCGGGDAVV</sequence>
<evidence type="ECO:0000313" key="1">
    <source>
        <dbReference type="EMBL" id="JAD69552.1"/>
    </source>
</evidence>
<reference evidence="1" key="1">
    <citation type="submission" date="2014-09" db="EMBL/GenBank/DDBJ databases">
        <authorList>
            <person name="Magalhaes I.L.F."/>
            <person name="Oliveira U."/>
            <person name="Santos F.R."/>
            <person name="Vidigal T.H.D.A."/>
            <person name="Brescovit A.D."/>
            <person name="Santos A.J."/>
        </authorList>
    </citation>
    <scope>NUCLEOTIDE SEQUENCE</scope>
    <source>
        <tissue evidence="1">Shoot tissue taken approximately 20 cm above the soil surface</tissue>
    </source>
</reference>
<name>A0A0A9CDI1_ARUDO</name>
<dbReference type="EMBL" id="GBRH01228343">
    <property type="protein sequence ID" value="JAD69552.1"/>
    <property type="molecule type" value="Transcribed_RNA"/>
</dbReference>
<accession>A0A0A9CDI1</accession>
<proteinExistence type="predicted"/>
<protein>
    <submittedName>
        <fullName evidence="1">Uncharacterized protein</fullName>
    </submittedName>
</protein>
<reference evidence="1" key="2">
    <citation type="journal article" date="2015" name="Data Brief">
        <title>Shoot transcriptome of the giant reed, Arundo donax.</title>
        <authorList>
            <person name="Barrero R.A."/>
            <person name="Guerrero F.D."/>
            <person name="Moolhuijzen P."/>
            <person name="Goolsby J.A."/>
            <person name="Tidwell J."/>
            <person name="Bellgard S.E."/>
            <person name="Bellgard M.I."/>
        </authorList>
    </citation>
    <scope>NUCLEOTIDE SEQUENCE</scope>
    <source>
        <tissue evidence="1">Shoot tissue taken approximately 20 cm above the soil surface</tissue>
    </source>
</reference>